<comment type="caution">
    <text evidence="2">The sequence shown here is derived from an EMBL/GenBank/DDBJ whole genome shotgun (WGS) entry which is preliminary data.</text>
</comment>
<dbReference type="SMART" id="SM00530">
    <property type="entry name" value="HTH_XRE"/>
    <property type="match status" value="1"/>
</dbReference>
<dbReference type="SUPFAM" id="SSF47413">
    <property type="entry name" value="lambda repressor-like DNA-binding domains"/>
    <property type="match status" value="1"/>
</dbReference>
<dbReference type="Pfam" id="PF19054">
    <property type="entry name" value="DUF5753"/>
    <property type="match status" value="1"/>
</dbReference>
<reference evidence="3" key="1">
    <citation type="journal article" date="2019" name="Int. J. Syst. Evol. Microbiol.">
        <title>The Global Catalogue of Microorganisms (GCM) 10K type strain sequencing project: providing services to taxonomists for standard genome sequencing and annotation.</title>
        <authorList>
            <consortium name="The Broad Institute Genomics Platform"/>
            <consortium name="The Broad Institute Genome Sequencing Center for Infectious Disease"/>
            <person name="Wu L."/>
            <person name="Ma J."/>
        </authorList>
    </citation>
    <scope>NUCLEOTIDE SEQUENCE [LARGE SCALE GENOMIC DNA]</scope>
    <source>
        <strain evidence="3">JCM 15481</strain>
    </source>
</reference>
<gene>
    <name evidence="2" type="ORF">GCM10009802_24260</name>
</gene>
<dbReference type="CDD" id="cd00093">
    <property type="entry name" value="HTH_XRE"/>
    <property type="match status" value="1"/>
</dbReference>
<dbReference type="InterPro" id="IPR001387">
    <property type="entry name" value="Cro/C1-type_HTH"/>
</dbReference>
<feature type="domain" description="HTH cro/C1-type" evidence="1">
    <location>
        <begin position="23"/>
        <end position="64"/>
    </location>
</feature>
<dbReference type="Proteomes" id="UP001500443">
    <property type="component" value="Unassembled WGS sequence"/>
</dbReference>
<accession>A0ABP5JVZ7</accession>
<evidence type="ECO:0000313" key="2">
    <source>
        <dbReference type="EMBL" id="GAA2121118.1"/>
    </source>
</evidence>
<organism evidence="2 3">
    <name type="scientific">Streptomyces synnematoformans</name>
    <dbReference type="NCBI Taxonomy" id="415721"/>
    <lineage>
        <taxon>Bacteria</taxon>
        <taxon>Bacillati</taxon>
        <taxon>Actinomycetota</taxon>
        <taxon>Actinomycetes</taxon>
        <taxon>Kitasatosporales</taxon>
        <taxon>Streptomycetaceae</taxon>
        <taxon>Streptomyces</taxon>
    </lineage>
</organism>
<evidence type="ECO:0000259" key="1">
    <source>
        <dbReference type="PROSITE" id="PS50943"/>
    </source>
</evidence>
<dbReference type="EMBL" id="BAAAPF010000057">
    <property type="protein sequence ID" value="GAA2121118.1"/>
    <property type="molecule type" value="Genomic_DNA"/>
</dbReference>
<dbReference type="InterPro" id="IPR043917">
    <property type="entry name" value="DUF5753"/>
</dbReference>
<keyword evidence="3" id="KW-1185">Reference proteome</keyword>
<evidence type="ECO:0000313" key="3">
    <source>
        <dbReference type="Proteomes" id="UP001500443"/>
    </source>
</evidence>
<dbReference type="Pfam" id="PF13560">
    <property type="entry name" value="HTH_31"/>
    <property type="match status" value="1"/>
</dbReference>
<dbReference type="InterPro" id="IPR010982">
    <property type="entry name" value="Lambda_DNA-bd_dom_sf"/>
</dbReference>
<proteinExistence type="predicted"/>
<name>A0ABP5JVZ7_9ACTN</name>
<protein>
    <submittedName>
        <fullName evidence="2">Helix-turn-helix transcriptional regulator</fullName>
    </submittedName>
</protein>
<dbReference type="Gene3D" id="1.10.260.40">
    <property type="entry name" value="lambda repressor-like DNA-binding domains"/>
    <property type="match status" value="1"/>
</dbReference>
<dbReference type="PROSITE" id="PS50943">
    <property type="entry name" value="HTH_CROC1"/>
    <property type="match status" value="1"/>
</dbReference>
<sequence>MNAVTTHDNSRPPMQWRYCGNQIKRWRQRAGVSREELANEAGYGLDSVKKMEQGFRRPTPRALQVADDMCDAQGMLVAALGYLQPEKFASYSQEYMGYEAEAVALSFYQPLYVPGLLQTEEYVRAVLSALVPPLDAETFEERVSARLERQALLAHERRSFSFVIEGEVLRRRFSDDAAWRRQLHRLLEVAEQRNVSLQVMPSDRGLHPGLRGPLVILETPEHKHLAYAESQAGGALYADSERVNVAMRRRDMIVGEAMCPRDSVQFITKLLEER</sequence>